<feature type="non-terminal residue" evidence="2">
    <location>
        <position position="99"/>
    </location>
</feature>
<reference evidence="2" key="1">
    <citation type="journal article" date="2019" name="Sci. Rep.">
        <title>Draft genome of Tanacetum cinerariifolium, the natural source of mosquito coil.</title>
        <authorList>
            <person name="Yamashiro T."/>
            <person name="Shiraishi A."/>
            <person name="Satake H."/>
            <person name="Nakayama K."/>
        </authorList>
    </citation>
    <scope>NUCLEOTIDE SEQUENCE</scope>
</reference>
<evidence type="ECO:0000256" key="1">
    <source>
        <dbReference type="SAM" id="MobiDB-lite"/>
    </source>
</evidence>
<dbReference type="AlphaFoldDB" id="A0A699RZG5"/>
<comment type="caution">
    <text evidence="2">The sequence shown here is derived from an EMBL/GenBank/DDBJ whole genome shotgun (WGS) entry which is preliminary data.</text>
</comment>
<organism evidence="2">
    <name type="scientific">Tanacetum cinerariifolium</name>
    <name type="common">Dalmatian daisy</name>
    <name type="synonym">Chrysanthemum cinerariifolium</name>
    <dbReference type="NCBI Taxonomy" id="118510"/>
    <lineage>
        <taxon>Eukaryota</taxon>
        <taxon>Viridiplantae</taxon>
        <taxon>Streptophyta</taxon>
        <taxon>Embryophyta</taxon>
        <taxon>Tracheophyta</taxon>
        <taxon>Spermatophyta</taxon>
        <taxon>Magnoliopsida</taxon>
        <taxon>eudicotyledons</taxon>
        <taxon>Gunneridae</taxon>
        <taxon>Pentapetalae</taxon>
        <taxon>asterids</taxon>
        <taxon>campanulids</taxon>
        <taxon>Asterales</taxon>
        <taxon>Asteraceae</taxon>
        <taxon>Asteroideae</taxon>
        <taxon>Anthemideae</taxon>
        <taxon>Anthemidinae</taxon>
        <taxon>Tanacetum</taxon>
    </lineage>
</organism>
<dbReference type="EMBL" id="BKCJ011126536">
    <property type="protein sequence ID" value="GFC90474.1"/>
    <property type="molecule type" value="Genomic_DNA"/>
</dbReference>
<proteinExistence type="predicted"/>
<feature type="non-terminal residue" evidence="2">
    <location>
        <position position="1"/>
    </location>
</feature>
<protein>
    <submittedName>
        <fullName evidence="2">Uncharacterized protein</fullName>
    </submittedName>
</protein>
<sequence length="99" mass="11283">FVNDQLESEVLTRSSSESKTSHAVAASHPELELKKILIDKMESNKSIHRSVQQKTLYKALTDRYATDKVILDTYADTVTIKRRREDEDDDEEPSTGSNQ</sequence>
<feature type="region of interest" description="Disordered" evidence="1">
    <location>
        <begin position="79"/>
        <end position="99"/>
    </location>
</feature>
<gene>
    <name evidence="2" type="ORF">Tci_862444</name>
</gene>
<evidence type="ECO:0000313" key="2">
    <source>
        <dbReference type="EMBL" id="GFC90474.1"/>
    </source>
</evidence>
<accession>A0A699RZG5</accession>
<feature type="region of interest" description="Disordered" evidence="1">
    <location>
        <begin position="1"/>
        <end position="26"/>
    </location>
</feature>
<name>A0A699RZG5_TANCI</name>